<dbReference type="Proteomes" id="UP000554235">
    <property type="component" value="Unassembled WGS sequence"/>
</dbReference>
<sequence>MGCFCSKEKTPASGAGAVFGAVSGAARYEDQALGRKPKYYNPISGSEHVRETSATWEEYPGKYIGRPKPVPRERVKRPAVSSIPWEGKRGRRLKGTTKHVPHAATWPFTSPRPLEATWKQ</sequence>
<keyword evidence="3" id="KW-1185">Reference proteome</keyword>
<comment type="caution">
    <text evidence="2">The sequence shown here is derived from an EMBL/GenBank/DDBJ whole genome shotgun (WGS) entry which is preliminary data.</text>
</comment>
<feature type="region of interest" description="Disordered" evidence="1">
    <location>
        <begin position="67"/>
        <end position="120"/>
    </location>
</feature>
<dbReference type="AlphaFoldDB" id="A0A8H4L0S6"/>
<feature type="compositionally biased region" description="Basic residues" evidence="1">
    <location>
        <begin position="89"/>
        <end position="101"/>
    </location>
</feature>
<dbReference type="OrthoDB" id="5104808at2759"/>
<proteinExistence type="predicted"/>
<gene>
    <name evidence="2" type="ORF">FALBO_13377</name>
</gene>
<protein>
    <submittedName>
        <fullName evidence="2">Uncharacterized protein</fullName>
    </submittedName>
</protein>
<evidence type="ECO:0000313" key="3">
    <source>
        <dbReference type="Proteomes" id="UP000554235"/>
    </source>
</evidence>
<dbReference type="EMBL" id="JAADYS010002069">
    <property type="protein sequence ID" value="KAF4459866.1"/>
    <property type="molecule type" value="Genomic_DNA"/>
</dbReference>
<reference evidence="2 3" key="1">
    <citation type="submission" date="2020-01" db="EMBL/GenBank/DDBJ databases">
        <title>Identification and distribution of gene clusters putatively required for synthesis of sphingolipid metabolism inhibitors in phylogenetically diverse species of the filamentous fungus Fusarium.</title>
        <authorList>
            <person name="Kim H.-S."/>
            <person name="Busman M."/>
            <person name="Brown D.W."/>
            <person name="Divon H."/>
            <person name="Uhlig S."/>
            <person name="Proctor R.H."/>
        </authorList>
    </citation>
    <scope>NUCLEOTIDE SEQUENCE [LARGE SCALE GENOMIC DNA]</scope>
    <source>
        <strain evidence="2 3">NRRL 20459</strain>
    </source>
</reference>
<accession>A0A8H4L0S6</accession>
<organism evidence="2 3">
    <name type="scientific">Fusarium albosuccineum</name>
    <dbReference type="NCBI Taxonomy" id="1237068"/>
    <lineage>
        <taxon>Eukaryota</taxon>
        <taxon>Fungi</taxon>
        <taxon>Dikarya</taxon>
        <taxon>Ascomycota</taxon>
        <taxon>Pezizomycotina</taxon>
        <taxon>Sordariomycetes</taxon>
        <taxon>Hypocreomycetidae</taxon>
        <taxon>Hypocreales</taxon>
        <taxon>Nectriaceae</taxon>
        <taxon>Fusarium</taxon>
        <taxon>Fusarium decemcellulare species complex</taxon>
    </lineage>
</organism>
<evidence type="ECO:0000256" key="1">
    <source>
        <dbReference type="SAM" id="MobiDB-lite"/>
    </source>
</evidence>
<name>A0A8H4L0S6_9HYPO</name>
<evidence type="ECO:0000313" key="2">
    <source>
        <dbReference type="EMBL" id="KAF4459866.1"/>
    </source>
</evidence>